<evidence type="ECO:0000259" key="1">
    <source>
        <dbReference type="Pfam" id="PF12937"/>
    </source>
</evidence>
<protein>
    <recommendedName>
        <fullName evidence="1">F-box domain-containing protein</fullName>
    </recommendedName>
</protein>
<dbReference type="RefSeq" id="XP_009553446.1">
    <property type="nucleotide sequence ID" value="XM_009555151.1"/>
</dbReference>
<dbReference type="Proteomes" id="UP000030671">
    <property type="component" value="Unassembled WGS sequence"/>
</dbReference>
<dbReference type="InterPro" id="IPR032675">
    <property type="entry name" value="LRR_dom_sf"/>
</dbReference>
<dbReference type="Pfam" id="PF12937">
    <property type="entry name" value="F-box-like"/>
    <property type="match status" value="1"/>
</dbReference>
<dbReference type="HOGENOM" id="CLU_1323639_0_0_1"/>
<organism evidence="2 3">
    <name type="scientific">Heterobasidion irregulare (strain TC 32-1)</name>
    <dbReference type="NCBI Taxonomy" id="747525"/>
    <lineage>
        <taxon>Eukaryota</taxon>
        <taxon>Fungi</taxon>
        <taxon>Dikarya</taxon>
        <taxon>Basidiomycota</taxon>
        <taxon>Agaricomycotina</taxon>
        <taxon>Agaricomycetes</taxon>
        <taxon>Russulales</taxon>
        <taxon>Bondarzewiaceae</taxon>
        <taxon>Heterobasidion</taxon>
        <taxon>Heterobasidion annosum species complex</taxon>
    </lineage>
</organism>
<dbReference type="Gene3D" id="3.80.10.10">
    <property type="entry name" value="Ribonuclease Inhibitor"/>
    <property type="match status" value="1"/>
</dbReference>
<reference evidence="2 3" key="1">
    <citation type="journal article" date="2012" name="New Phytol.">
        <title>Insight into trade-off between wood decay and parasitism from the genome of a fungal forest pathogen.</title>
        <authorList>
            <person name="Olson A."/>
            <person name="Aerts A."/>
            <person name="Asiegbu F."/>
            <person name="Belbahri L."/>
            <person name="Bouzid O."/>
            <person name="Broberg A."/>
            <person name="Canback B."/>
            <person name="Coutinho P.M."/>
            <person name="Cullen D."/>
            <person name="Dalman K."/>
            <person name="Deflorio G."/>
            <person name="van Diepen L.T."/>
            <person name="Dunand C."/>
            <person name="Duplessis S."/>
            <person name="Durling M."/>
            <person name="Gonthier P."/>
            <person name="Grimwood J."/>
            <person name="Fossdal C.G."/>
            <person name="Hansson D."/>
            <person name="Henrissat B."/>
            <person name="Hietala A."/>
            <person name="Himmelstrand K."/>
            <person name="Hoffmeister D."/>
            <person name="Hogberg N."/>
            <person name="James T.Y."/>
            <person name="Karlsson M."/>
            <person name="Kohler A."/>
            <person name="Kues U."/>
            <person name="Lee Y.H."/>
            <person name="Lin Y.C."/>
            <person name="Lind M."/>
            <person name="Lindquist E."/>
            <person name="Lombard V."/>
            <person name="Lucas S."/>
            <person name="Lunden K."/>
            <person name="Morin E."/>
            <person name="Murat C."/>
            <person name="Park J."/>
            <person name="Raffaello T."/>
            <person name="Rouze P."/>
            <person name="Salamov A."/>
            <person name="Schmutz J."/>
            <person name="Solheim H."/>
            <person name="Stahlberg J."/>
            <person name="Velez H."/>
            <person name="de Vries R.P."/>
            <person name="Wiebenga A."/>
            <person name="Woodward S."/>
            <person name="Yakovlev I."/>
            <person name="Garbelotto M."/>
            <person name="Martin F."/>
            <person name="Grigoriev I.V."/>
            <person name="Stenlid J."/>
        </authorList>
    </citation>
    <scope>NUCLEOTIDE SEQUENCE [LARGE SCALE GENOMIC DNA]</scope>
    <source>
        <strain evidence="2 3">TC 32-1</strain>
    </source>
</reference>
<dbReference type="EMBL" id="KI925467">
    <property type="protein sequence ID" value="ETW74992.1"/>
    <property type="molecule type" value="Genomic_DNA"/>
</dbReference>
<dbReference type="GeneID" id="20675487"/>
<feature type="non-terminal residue" evidence="2">
    <location>
        <position position="231"/>
    </location>
</feature>
<dbReference type="InParanoid" id="W4JN53"/>
<feature type="domain" description="F-box" evidence="1">
    <location>
        <begin position="36"/>
        <end position="90"/>
    </location>
</feature>
<dbReference type="AlphaFoldDB" id="W4JN53"/>
<dbReference type="KEGG" id="hir:HETIRDRAFT_442796"/>
<evidence type="ECO:0000313" key="3">
    <source>
        <dbReference type="Proteomes" id="UP000030671"/>
    </source>
</evidence>
<gene>
    <name evidence="2" type="ORF">HETIRDRAFT_442796</name>
</gene>
<name>W4JN53_HETIT</name>
<keyword evidence="3" id="KW-1185">Reference proteome</keyword>
<dbReference type="SUPFAM" id="SSF81383">
    <property type="entry name" value="F-box domain"/>
    <property type="match status" value="1"/>
</dbReference>
<sequence length="231" mass="26371">MAEESDDSTREEVFMESTNALWTLERKVQWNALAPISKLPQEVLLQIFSYHRYGIPRHSFFPTWISITHVCRLFRSISLNCPSLWNNIVLSSSEWTQVMLARAGMVPLEIDTRSLNFQEHTQRQNLCIVLSHLLRIRILSLIGVPAISRDVLAALIAHPAPLLESFTHSTEKEEFTMILPDDIFQGGQVPRLKELSLIGCNFSWTSPLFRDSLTSLSLRCGNEMALPSMFN</sequence>
<accession>W4JN53</accession>
<dbReference type="InterPro" id="IPR001810">
    <property type="entry name" value="F-box_dom"/>
</dbReference>
<dbReference type="OrthoDB" id="2884925at2759"/>
<dbReference type="InterPro" id="IPR036047">
    <property type="entry name" value="F-box-like_dom_sf"/>
</dbReference>
<proteinExistence type="predicted"/>
<evidence type="ECO:0000313" key="2">
    <source>
        <dbReference type="EMBL" id="ETW74992.1"/>
    </source>
</evidence>